<organism evidence="1 2">
    <name type="scientific">Microbispora oryzae</name>
    <dbReference type="NCBI Taxonomy" id="2806554"/>
    <lineage>
        <taxon>Bacteria</taxon>
        <taxon>Bacillati</taxon>
        <taxon>Actinomycetota</taxon>
        <taxon>Actinomycetes</taxon>
        <taxon>Streptosporangiales</taxon>
        <taxon>Streptosporangiaceae</taxon>
        <taxon>Microbispora</taxon>
    </lineage>
</organism>
<keyword evidence="2" id="KW-1185">Reference proteome</keyword>
<evidence type="ECO:0000313" key="1">
    <source>
        <dbReference type="EMBL" id="MBP2704040.1"/>
    </source>
</evidence>
<dbReference type="EMBL" id="JAFCNB010000004">
    <property type="protein sequence ID" value="MBP2704040.1"/>
    <property type="molecule type" value="Genomic_DNA"/>
</dbReference>
<name>A0A940WM83_9ACTN</name>
<evidence type="ECO:0000313" key="2">
    <source>
        <dbReference type="Proteomes" id="UP000674234"/>
    </source>
</evidence>
<gene>
    <name evidence="1" type="ORF">JOL79_09490</name>
</gene>
<accession>A0A940WM83</accession>
<dbReference type="Proteomes" id="UP000674234">
    <property type="component" value="Unassembled WGS sequence"/>
</dbReference>
<sequence>MNGSDGTTTLARGGRVWRLAATGAALAVLGYGTVAGDDDLFPLGPMVQYAFSIPPDGEIHSLFLEADTAAGARVEVPIEPQYVGIRRAELEGQLGRFIRRPELLQQLAEAHARLRPHDPRLTALHVMTKVVTLRNRVPDRTYAQERVSWVVR</sequence>
<proteinExistence type="predicted"/>
<protein>
    <submittedName>
        <fullName evidence="1">Uncharacterized protein</fullName>
    </submittedName>
</protein>
<reference evidence="1" key="1">
    <citation type="submission" date="2021-02" db="EMBL/GenBank/DDBJ databases">
        <title>Draft genome sequence of Microbispora sp. RL4-1S isolated from rice leaves in Thailand.</title>
        <authorList>
            <person name="Muangham S."/>
            <person name="Duangmal K."/>
        </authorList>
    </citation>
    <scope>NUCLEOTIDE SEQUENCE</scope>
    <source>
        <strain evidence="1">RL4-1S</strain>
    </source>
</reference>
<dbReference type="AlphaFoldDB" id="A0A940WM83"/>
<dbReference type="RefSeq" id="WP_210155344.1">
    <property type="nucleotide sequence ID" value="NZ_JAFCNB010000004.1"/>
</dbReference>
<comment type="caution">
    <text evidence="1">The sequence shown here is derived from an EMBL/GenBank/DDBJ whole genome shotgun (WGS) entry which is preliminary data.</text>
</comment>